<keyword evidence="1" id="KW-0805">Transcription regulation</keyword>
<evidence type="ECO:0000313" key="6">
    <source>
        <dbReference type="EMBL" id="RGE64740.1"/>
    </source>
</evidence>
<dbReference type="Gene3D" id="2.60.120.10">
    <property type="entry name" value="Jelly Rolls"/>
    <property type="match status" value="1"/>
</dbReference>
<dbReference type="EMBL" id="QVLV01000003">
    <property type="protein sequence ID" value="RGE63629.1"/>
    <property type="molecule type" value="Genomic_DNA"/>
</dbReference>
<dbReference type="CDD" id="cd02208">
    <property type="entry name" value="cupin_RmlC-like"/>
    <property type="match status" value="1"/>
</dbReference>
<dbReference type="GO" id="GO:0003700">
    <property type="term" value="F:DNA-binding transcription factor activity"/>
    <property type="evidence" value="ECO:0007669"/>
    <property type="project" value="InterPro"/>
</dbReference>
<dbReference type="AlphaFoldDB" id="A0A3E3I981"/>
<sequence length="286" mass="32773">MPSEFRKILLTLGTDIDCQYKDASISVDYTMTFHNHDGYEIFLMLEGNACFYTETSAKEMKRGDLFFILPHAFHHVHPLDDAPYCRVVINFRSHIIPGFSSGQTDLDSIFNRVAPTEINFVHLDSEELAHFLSLTRAMEDAQHSSAFGSDILLEALSKQLLVKINQYNPNSNISHFRQIMPALINETFAYIENHLTEDTFSVQQLADALHHNSSYLNRCFKKIAGISLQQYILAKKIALSQEYLRKGYRLCEACYAAGFHNYSNFSRTFSLQTGMSPKQYQLSLRN</sequence>
<comment type="caution">
    <text evidence="5">The sequence shown here is derived from an EMBL/GenBank/DDBJ whole genome shotgun (WGS) entry which is preliminary data.</text>
</comment>
<keyword evidence="2" id="KW-0238">DNA-binding</keyword>
<dbReference type="SUPFAM" id="SSF51215">
    <property type="entry name" value="Regulatory protein AraC"/>
    <property type="match status" value="1"/>
</dbReference>
<protein>
    <submittedName>
        <fullName evidence="5">AraC family transcriptional regulator</fullName>
    </submittedName>
</protein>
<keyword evidence="3" id="KW-0804">Transcription</keyword>
<dbReference type="OrthoDB" id="2990361at2"/>
<dbReference type="InterPro" id="IPR014710">
    <property type="entry name" value="RmlC-like_jellyroll"/>
</dbReference>
<evidence type="ECO:0000313" key="8">
    <source>
        <dbReference type="Proteomes" id="UP000261166"/>
    </source>
</evidence>
<dbReference type="InterPro" id="IPR003313">
    <property type="entry name" value="AraC-bd"/>
</dbReference>
<dbReference type="GO" id="GO:0043565">
    <property type="term" value="F:sequence-specific DNA binding"/>
    <property type="evidence" value="ECO:0007669"/>
    <property type="project" value="InterPro"/>
</dbReference>
<dbReference type="InterPro" id="IPR009057">
    <property type="entry name" value="Homeodomain-like_sf"/>
</dbReference>
<evidence type="ECO:0000256" key="1">
    <source>
        <dbReference type="ARBA" id="ARBA00023015"/>
    </source>
</evidence>
<dbReference type="PROSITE" id="PS00041">
    <property type="entry name" value="HTH_ARAC_FAMILY_1"/>
    <property type="match status" value="1"/>
</dbReference>
<dbReference type="SUPFAM" id="SSF46689">
    <property type="entry name" value="Homeodomain-like"/>
    <property type="match status" value="2"/>
</dbReference>
<gene>
    <name evidence="6" type="ORF">DWY69_26505</name>
    <name evidence="5" type="ORF">DXC51_06735</name>
</gene>
<evidence type="ECO:0000259" key="4">
    <source>
        <dbReference type="PROSITE" id="PS01124"/>
    </source>
</evidence>
<dbReference type="Proteomes" id="UP000260812">
    <property type="component" value="Unassembled WGS sequence"/>
</dbReference>
<evidence type="ECO:0000313" key="7">
    <source>
        <dbReference type="Proteomes" id="UP000260812"/>
    </source>
</evidence>
<evidence type="ECO:0000256" key="3">
    <source>
        <dbReference type="ARBA" id="ARBA00023163"/>
    </source>
</evidence>
<evidence type="ECO:0000313" key="5">
    <source>
        <dbReference type="EMBL" id="RGE63629.1"/>
    </source>
</evidence>
<reference evidence="5 8" key="1">
    <citation type="submission" date="2018-08" db="EMBL/GenBank/DDBJ databases">
        <title>A genome reference for cultivated species of the human gut microbiota.</title>
        <authorList>
            <person name="Zou Y."/>
            <person name="Xue W."/>
            <person name="Luo G."/>
        </authorList>
    </citation>
    <scope>NUCLEOTIDE SEQUENCE [LARGE SCALE GENOMIC DNA]</scope>
    <source>
        <strain evidence="6 8">AF26-4BH</strain>
        <strain evidence="5">TF05-5AC</strain>
    </source>
</reference>
<dbReference type="Pfam" id="PF02311">
    <property type="entry name" value="AraC_binding"/>
    <property type="match status" value="1"/>
</dbReference>
<dbReference type="EMBL" id="QVLU01000037">
    <property type="protein sequence ID" value="RGE64740.1"/>
    <property type="molecule type" value="Genomic_DNA"/>
</dbReference>
<feature type="domain" description="HTH araC/xylS-type" evidence="4">
    <location>
        <begin position="185"/>
        <end position="283"/>
    </location>
</feature>
<dbReference type="InterPro" id="IPR018062">
    <property type="entry name" value="HTH_AraC-typ_CS"/>
</dbReference>
<dbReference type="RefSeq" id="WP_025488731.1">
    <property type="nucleotide sequence ID" value="NZ_JBKUNB010000001.1"/>
</dbReference>
<dbReference type="Proteomes" id="UP000261166">
    <property type="component" value="Unassembled WGS sequence"/>
</dbReference>
<dbReference type="PANTHER" id="PTHR43280">
    <property type="entry name" value="ARAC-FAMILY TRANSCRIPTIONAL REGULATOR"/>
    <property type="match status" value="1"/>
</dbReference>
<dbReference type="InterPro" id="IPR018060">
    <property type="entry name" value="HTH_AraC"/>
</dbReference>
<dbReference type="PROSITE" id="PS01124">
    <property type="entry name" value="HTH_ARAC_FAMILY_2"/>
    <property type="match status" value="1"/>
</dbReference>
<dbReference type="PANTHER" id="PTHR43280:SF2">
    <property type="entry name" value="HTH-TYPE TRANSCRIPTIONAL REGULATOR EXSA"/>
    <property type="match status" value="1"/>
</dbReference>
<organism evidence="5 7">
    <name type="scientific">Eisenbergiella massiliensis</name>
    <dbReference type="NCBI Taxonomy" id="1720294"/>
    <lineage>
        <taxon>Bacteria</taxon>
        <taxon>Bacillati</taxon>
        <taxon>Bacillota</taxon>
        <taxon>Clostridia</taxon>
        <taxon>Lachnospirales</taxon>
        <taxon>Lachnospiraceae</taxon>
        <taxon>Eisenbergiella</taxon>
    </lineage>
</organism>
<evidence type="ECO:0000256" key="2">
    <source>
        <dbReference type="ARBA" id="ARBA00023125"/>
    </source>
</evidence>
<name>A0A3E3I981_9FIRM</name>
<dbReference type="InterPro" id="IPR037923">
    <property type="entry name" value="HTH-like"/>
</dbReference>
<accession>A0A3E3I981</accession>
<dbReference type="SMART" id="SM00342">
    <property type="entry name" value="HTH_ARAC"/>
    <property type="match status" value="1"/>
</dbReference>
<keyword evidence="7" id="KW-1185">Reference proteome</keyword>
<proteinExistence type="predicted"/>
<dbReference type="GeneID" id="97986581"/>
<dbReference type="Pfam" id="PF12833">
    <property type="entry name" value="HTH_18"/>
    <property type="match status" value="1"/>
</dbReference>
<dbReference type="Gene3D" id="1.10.10.60">
    <property type="entry name" value="Homeodomain-like"/>
    <property type="match status" value="2"/>
</dbReference>